<dbReference type="Gene3D" id="2.40.30.30">
    <property type="entry name" value="Riboflavin kinase-like"/>
    <property type="match status" value="1"/>
</dbReference>
<keyword evidence="6 14" id="KW-0548">Nucleotidyltransferase</keyword>
<dbReference type="EMBL" id="CP003326">
    <property type="protein sequence ID" value="AFS78561.1"/>
    <property type="molecule type" value="Genomic_DNA"/>
</dbReference>
<dbReference type="NCBIfam" id="NF004160">
    <property type="entry name" value="PRK05627.1-3"/>
    <property type="match status" value="1"/>
</dbReference>
<dbReference type="SUPFAM" id="SSF52374">
    <property type="entry name" value="Nucleotidylyl transferase"/>
    <property type="match status" value="1"/>
</dbReference>
<keyword evidence="7 14" id="KW-0547">Nucleotide-binding</keyword>
<dbReference type="HOGENOM" id="CLU_048437_0_2_9"/>
<dbReference type="GO" id="GO:0009398">
    <property type="term" value="P:FMN biosynthetic process"/>
    <property type="evidence" value="ECO:0007669"/>
    <property type="project" value="UniProtKB-UniRule"/>
</dbReference>
<dbReference type="SMART" id="SM00904">
    <property type="entry name" value="Flavokinase"/>
    <property type="match status" value="1"/>
</dbReference>
<dbReference type="UniPathway" id="UPA00276">
    <property type="reaction ID" value="UER00406"/>
</dbReference>
<keyword evidence="11" id="KW-0511">Multifunctional enzyme</keyword>
<evidence type="ECO:0000256" key="6">
    <source>
        <dbReference type="ARBA" id="ARBA00022695"/>
    </source>
</evidence>
<dbReference type="OrthoDB" id="9803667at2"/>
<evidence type="ECO:0000256" key="14">
    <source>
        <dbReference type="PIRNR" id="PIRNR004491"/>
    </source>
</evidence>
<comment type="catalytic activity">
    <reaction evidence="12 14">
        <text>riboflavin + ATP = FMN + ADP + H(+)</text>
        <dbReference type="Rhea" id="RHEA:14357"/>
        <dbReference type="ChEBI" id="CHEBI:15378"/>
        <dbReference type="ChEBI" id="CHEBI:30616"/>
        <dbReference type="ChEBI" id="CHEBI:57986"/>
        <dbReference type="ChEBI" id="CHEBI:58210"/>
        <dbReference type="ChEBI" id="CHEBI:456216"/>
        <dbReference type="EC" id="2.7.1.26"/>
    </reaction>
</comment>
<evidence type="ECO:0000256" key="10">
    <source>
        <dbReference type="ARBA" id="ARBA00022840"/>
    </source>
</evidence>
<reference evidence="16 17" key="1">
    <citation type="journal article" date="2012" name="PLoS ONE">
        <title>The purine-utilizing bacterium Clostridium acidurici 9a: a genome-guided metabolic reconsideration.</title>
        <authorList>
            <person name="Hartwich K."/>
            <person name="Poehlein A."/>
            <person name="Daniel R."/>
        </authorList>
    </citation>
    <scope>NUCLEOTIDE SEQUENCE [LARGE SCALE GENOMIC DNA]</scope>
    <source>
        <strain evidence="17">ATCC 7906 / DSM 604 / BCRC 14475 / CIP 104303 / KCTC 5404 / NCIMB 10678 / 9a</strain>
    </source>
</reference>
<evidence type="ECO:0000256" key="3">
    <source>
        <dbReference type="ARBA" id="ARBA00022630"/>
    </source>
</evidence>
<dbReference type="GO" id="GO:0005524">
    <property type="term" value="F:ATP binding"/>
    <property type="evidence" value="ECO:0007669"/>
    <property type="project" value="UniProtKB-UniRule"/>
</dbReference>
<dbReference type="Pfam" id="PF06574">
    <property type="entry name" value="FAD_syn"/>
    <property type="match status" value="1"/>
</dbReference>
<evidence type="ECO:0000313" key="17">
    <source>
        <dbReference type="Proteomes" id="UP000006094"/>
    </source>
</evidence>
<dbReference type="GO" id="GO:0008531">
    <property type="term" value="F:riboflavin kinase activity"/>
    <property type="evidence" value="ECO:0007669"/>
    <property type="project" value="UniProtKB-UniRule"/>
</dbReference>
<dbReference type="EC" id="2.7.7.2" evidence="14"/>
<dbReference type="CDD" id="cd02064">
    <property type="entry name" value="FAD_synthetase_N"/>
    <property type="match status" value="1"/>
</dbReference>
<evidence type="ECO:0000256" key="5">
    <source>
        <dbReference type="ARBA" id="ARBA00022679"/>
    </source>
</evidence>
<dbReference type="PIRSF" id="PIRSF004491">
    <property type="entry name" value="FAD_Synth"/>
    <property type="match status" value="1"/>
</dbReference>
<dbReference type="GO" id="GO:0003919">
    <property type="term" value="F:FMN adenylyltransferase activity"/>
    <property type="evidence" value="ECO:0007669"/>
    <property type="project" value="UniProtKB-UniRule"/>
</dbReference>
<dbReference type="EC" id="2.7.1.26" evidence="14"/>
<evidence type="ECO:0000313" key="16">
    <source>
        <dbReference type="EMBL" id="AFS78561.1"/>
    </source>
</evidence>
<dbReference type="PANTHER" id="PTHR22749:SF6">
    <property type="entry name" value="RIBOFLAVIN KINASE"/>
    <property type="match status" value="1"/>
</dbReference>
<evidence type="ECO:0000256" key="7">
    <source>
        <dbReference type="ARBA" id="ARBA00022741"/>
    </source>
</evidence>
<dbReference type="RefSeq" id="WP_014967697.1">
    <property type="nucleotide sequence ID" value="NC_018664.1"/>
</dbReference>
<evidence type="ECO:0000256" key="9">
    <source>
        <dbReference type="ARBA" id="ARBA00022827"/>
    </source>
</evidence>
<comment type="catalytic activity">
    <reaction evidence="13 14">
        <text>FMN + ATP + H(+) = FAD + diphosphate</text>
        <dbReference type="Rhea" id="RHEA:17237"/>
        <dbReference type="ChEBI" id="CHEBI:15378"/>
        <dbReference type="ChEBI" id="CHEBI:30616"/>
        <dbReference type="ChEBI" id="CHEBI:33019"/>
        <dbReference type="ChEBI" id="CHEBI:57692"/>
        <dbReference type="ChEBI" id="CHEBI:58210"/>
        <dbReference type="EC" id="2.7.7.2"/>
    </reaction>
</comment>
<evidence type="ECO:0000256" key="11">
    <source>
        <dbReference type="ARBA" id="ARBA00023268"/>
    </source>
</evidence>
<comment type="pathway">
    <text evidence="1 14">Cofactor biosynthesis; FAD biosynthesis; FAD from FMN: step 1/1.</text>
</comment>
<keyword evidence="17" id="KW-1185">Reference proteome</keyword>
<dbReference type="InterPro" id="IPR002606">
    <property type="entry name" value="Riboflavin_kinase_bac"/>
</dbReference>
<comment type="similarity">
    <text evidence="14">Belongs to the ribF family.</text>
</comment>
<dbReference type="InterPro" id="IPR023465">
    <property type="entry name" value="Riboflavin_kinase_dom_sf"/>
</dbReference>
<dbReference type="NCBIfam" id="NF004162">
    <property type="entry name" value="PRK05627.1-5"/>
    <property type="match status" value="1"/>
</dbReference>
<dbReference type="SUPFAM" id="SSF82114">
    <property type="entry name" value="Riboflavin kinase-like"/>
    <property type="match status" value="1"/>
</dbReference>
<dbReference type="InterPro" id="IPR014729">
    <property type="entry name" value="Rossmann-like_a/b/a_fold"/>
</dbReference>
<protein>
    <recommendedName>
        <fullName evidence="14">Riboflavin biosynthesis protein</fullName>
    </recommendedName>
    <domain>
        <recommendedName>
            <fullName evidence="14">Riboflavin kinase</fullName>
            <ecNumber evidence="14">2.7.1.26</ecNumber>
        </recommendedName>
        <alternativeName>
            <fullName evidence="14">Flavokinase</fullName>
        </alternativeName>
    </domain>
    <domain>
        <recommendedName>
            <fullName evidence="14">FMN adenylyltransferase</fullName>
            <ecNumber evidence="14">2.7.7.2</ecNumber>
        </recommendedName>
        <alternativeName>
            <fullName evidence="14">FAD pyrophosphorylase</fullName>
        </alternativeName>
        <alternativeName>
            <fullName evidence="14">FAD synthase</fullName>
        </alternativeName>
    </domain>
</protein>
<keyword evidence="3 14" id="KW-0285">Flavoprotein</keyword>
<dbReference type="UniPathway" id="UPA00277">
    <property type="reaction ID" value="UER00407"/>
</dbReference>
<dbReference type="GO" id="GO:0006747">
    <property type="term" value="P:FAD biosynthetic process"/>
    <property type="evidence" value="ECO:0007669"/>
    <property type="project" value="UniProtKB-UniRule"/>
</dbReference>
<dbReference type="GO" id="GO:0009231">
    <property type="term" value="P:riboflavin biosynthetic process"/>
    <property type="evidence" value="ECO:0007669"/>
    <property type="project" value="InterPro"/>
</dbReference>
<dbReference type="STRING" id="1128398.Curi_c15520"/>
<evidence type="ECO:0000256" key="8">
    <source>
        <dbReference type="ARBA" id="ARBA00022777"/>
    </source>
</evidence>
<evidence type="ECO:0000256" key="2">
    <source>
        <dbReference type="ARBA" id="ARBA00005201"/>
    </source>
</evidence>
<dbReference type="InterPro" id="IPR015865">
    <property type="entry name" value="Riboflavin_kinase_bac/euk"/>
</dbReference>
<dbReference type="Proteomes" id="UP000006094">
    <property type="component" value="Chromosome"/>
</dbReference>
<sequence length="302" mass="34499">MKIIADKNEKLSSKTAVALGNFDGIHLGHQKLIESMVSMAKDRKLSPSIFTFDDNFNQFKLGTINNFIMSKSQKENLLENLGIETLYMVNFDKNFMEMSPEEFIKTIIIEKLNANLVVIGFNFKFGYKAKGDKDTLIRMSEKYGFEVKIIPPVIRNDCIVSSTVIRNLIKEGKVQEANEMLGRPYCVRGTVITGKGRGKKLGFATANLKCEIDYIPPKHGVYRTNINYNGLTYKSITNVGSNPTFNDVGFSIETHIINFDKNIYNENIEIEFLEFIREEKKFKSIEDLVYQVKSDIHKVVSR</sequence>
<keyword evidence="9 14" id="KW-0274">FAD</keyword>
<evidence type="ECO:0000256" key="4">
    <source>
        <dbReference type="ARBA" id="ARBA00022643"/>
    </source>
</evidence>
<dbReference type="PANTHER" id="PTHR22749">
    <property type="entry name" value="RIBOFLAVIN KINASE/FMN ADENYLYLTRANSFERASE"/>
    <property type="match status" value="1"/>
</dbReference>
<dbReference type="InterPro" id="IPR015864">
    <property type="entry name" value="FAD_synthase"/>
</dbReference>
<accession>K0B1J5</accession>
<dbReference type="Pfam" id="PF01687">
    <property type="entry name" value="Flavokinase"/>
    <property type="match status" value="1"/>
</dbReference>
<evidence type="ECO:0000256" key="12">
    <source>
        <dbReference type="ARBA" id="ARBA00047880"/>
    </source>
</evidence>
<evidence type="ECO:0000259" key="15">
    <source>
        <dbReference type="SMART" id="SM00904"/>
    </source>
</evidence>
<feature type="domain" description="Riboflavin kinase" evidence="15">
    <location>
        <begin position="180"/>
        <end position="301"/>
    </location>
</feature>
<dbReference type="PATRIC" id="fig|1128398.3.peg.1588"/>
<keyword evidence="8 14" id="KW-0418">Kinase</keyword>
<evidence type="ECO:0000256" key="1">
    <source>
        <dbReference type="ARBA" id="ARBA00004726"/>
    </source>
</evidence>
<dbReference type="KEGG" id="cad:Curi_c15520"/>
<name>K0B1J5_GOTA9</name>
<dbReference type="eggNOG" id="COG0196">
    <property type="taxonomic scope" value="Bacteria"/>
</dbReference>
<comment type="pathway">
    <text evidence="2 14">Cofactor biosynthesis; FMN biosynthesis; FMN from riboflavin (ATP route): step 1/1.</text>
</comment>
<gene>
    <name evidence="16" type="primary">ribF</name>
    <name evidence="16" type="ordered locus">Curi_c15520</name>
</gene>
<keyword evidence="4 14" id="KW-0288">FMN</keyword>
<dbReference type="AlphaFoldDB" id="K0B1J5"/>
<dbReference type="InterPro" id="IPR023468">
    <property type="entry name" value="Riboflavin_kinase"/>
</dbReference>
<dbReference type="FunFam" id="3.40.50.620:FF:000021">
    <property type="entry name" value="Riboflavin biosynthesis protein"/>
    <property type="match status" value="1"/>
</dbReference>
<keyword evidence="10 14" id="KW-0067">ATP-binding</keyword>
<evidence type="ECO:0000256" key="13">
    <source>
        <dbReference type="ARBA" id="ARBA00049494"/>
    </source>
</evidence>
<organism evidence="16 17">
    <name type="scientific">Gottschalkia acidurici (strain ATCC 7906 / DSM 604 / BCRC 14475 / CIP 104303 / KCTC 5404 / NCIMB 10678 / 9a)</name>
    <name type="common">Clostridium acidurici</name>
    <dbReference type="NCBI Taxonomy" id="1128398"/>
    <lineage>
        <taxon>Bacteria</taxon>
        <taxon>Bacillati</taxon>
        <taxon>Bacillota</taxon>
        <taxon>Tissierellia</taxon>
        <taxon>Tissierellales</taxon>
        <taxon>Gottschalkiaceae</taxon>
        <taxon>Gottschalkia</taxon>
    </lineage>
</organism>
<keyword evidence="5 14" id="KW-0808">Transferase</keyword>
<proteinExistence type="inferred from homology"/>
<dbReference type="Gene3D" id="3.40.50.620">
    <property type="entry name" value="HUPs"/>
    <property type="match status" value="1"/>
</dbReference>
<dbReference type="NCBIfam" id="TIGR00083">
    <property type="entry name" value="ribF"/>
    <property type="match status" value="1"/>
</dbReference>